<keyword evidence="12 13" id="KW-0100">Branched-chain amino acid biosynthesis</keyword>
<dbReference type="Gene3D" id="3.40.718.10">
    <property type="entry name" value="Isopropylmalate Dehydrogenase"/>
    <property type="match status" value="1"/>
</dbReference>
<evidence type="ECO:0000256" key="11">
    <source>
        <dbReference type="ARBA" id="ARBA00023027"/>
    </source>
</evidence>
<evidence type="ECO:0000256" key="5">
    <source>
        <dbReference type="ARBA" id="ARBA00011738"/>
    </source>
</evidence>
<comment type="catalytic activity">
    <reaction evidence="1 13 14">
        <text>(2R,3S)-3-isopropylmalate + NAD(+) = 4-methyl-2-oxopentanoate + CO2 + NADH</text>
        <dbReference type="Rhea" id="RHEA:32271"/>
        <dbReference type="ChEBI" id="CHEBI:16526"/>
        <dbReference type="ChEBI" id="CHEBI:17865"/>
        <dbReference type="ChEBI" id="CHEBI:35121"/>
        <dbReference type="ChEBI" id="CHEBI:57540"/>
        <dbReference type="ChEBI" id="CHEBI:57945"/>
        <dbReference type="EC" id="1.1.1.85"/>
    </reaction>
</comment>
<evidence type="ECO:0000256" key="12">
    <source>
        <dbReference type="ARBA" id="ARBA00023304"/>
    </source>
</evidence>
<feature type="domain" description="Isopropylmalate dehydrogenase-like" evidence="15">
    <location>
        <begin position="4"/>
        <end position="345"/>
    </location>
</feature>
<dbReference type="EMBL" id="JBHTCP010000012">
    <property type="protein sequence ID" value="MFC7371279.1"/>
    <property type="molecule type" value="Genomic_DNA"/>
</dbReference>
<feature type="binding site" evidence="13">
    <location>
        <position position="104"/>
    </location>
    <ligand>
        <name>substrate</name>
    </ligand>
</feature>
<evidence type="ECO:0000256" key="4">
    <source>
        <dbReference type="ARBA" id="ARBA00008319"/>
    </source>
</evidence>
<dbReference type="InterPro" id="IPR004429">
    <property type="entry name" value="Isopropylmalate_DH"/>
</dbReference>
<evidence type="ECO:0000256" key="3">
    <source>
        <dbReference type="ARBA" id="ARBA00004762"/>
    </source>
</evidence>
<evidence type="ECO:0000256" key="6">
    <source>
        <dbReference type="ARBA" id="ARBA00022430"/>
    </source>
</evidence>
<dbReference type="SMART" id="SM01329">
    <property type="entry name" value="Iso_dh"/>
    <property type="match status" value="1"/>
</dbReference>
<evidence type="ECO:0000313" key="17">
    <source>
        <dbReference type="Proteomes" id="UP001596549"/>
    </source>
</evidence>
<feature type="binding site" evidence="13">
    <location>
        <position position="132"/>
    </location>
    <ligand>
        <name>substrate</name>
    </ligand>
</feature>
<comment type="pathway">
    <text evidence="3 13 14">Amino-acid biosynthesis; L-leucine biosynthesis; L-leucine from 3-methyl-2-oxobutanoate: step 3/4.</text>
</comment>
<comment type="similarity">
    <text evidence="4 13">Belongs to the isocitrate and isopropylmalate dehydrogenases family. LeuB type 1 subfamily.</text>
</comment>
<evidence type="ECO:0000256" key="2">
    <source>
        <dbReference type="ARBA" id="ARBA00001936"/>
    </source>
</evidence>
<evidence type="ECO:0000256" key="9">
    <source>
        <dbReference type="ARBA" id="ARBA00022842"/>
    </source>
</evidence>
<keyword evidence="13" id="KW-0963">Cytoplasm</keyword>
<dbReference type="GO" id="GO:0003862">
    <property type="term" value="F:3-isopropylmalate dehydrogenase activity"/>
    <property type="evidence" value="ECO:0007669"/>
    <property type="project" value="UniProtKB-EC"/>
</dbReference>
<evidence type="ECO:0000256" key="7">
    <source>
        <dbReference type="ARBA" id="ARBA00022605"/>
    </source>
</evidence>
<feature type="binding site" evidence="13">
    <location>
        <begin position="274"/>
        <end position="286"/>
    </location>
    <ligand>
        <name>NAD(+)</name>
        <dbReference type="ChEBI" id="CHEBI:57540"/>
    </ligand>
</feature>
<dbReference type="EC" id="1.1.1.85" evidence="13"/>
<evidence type="ECO:0000313" key="16">
    <source>
        <dbReference type="EMBL" id="MFC7371279.1"/>
    </source>
</evidence>
<comment type="caution">
    <text evidence="13">Lacks conserved residue(s) required for the propagation of feature annotation.</text>
</comment>
<keyword evidence="9 13" id="KW-0460">Magnesium</keyword>
<keyword evidence="11 13" id="KW-0520">NAD</keyword>
<comment type="subunit">
    <text evidence="5 13 14">Homodimer.</text>
</comment>
<dbReference type="HAMAP" id="MF_01033">
    <property type="entry name" value="LeuB_type1"/>
    <property type="match status" value="1"/>
</dbReference>
<dbReference type="InterPro" id="IPR019818">
    <property type="entry name" value="IsoCit/isopropylmalate_DH_CS"/>
</dbReference>
<comment type="function">
    <text evidence="13 14">Catalyzes the oxidation of 3-carboxy-2-hydroxy-4-methylpentanoate (3-isopropylmalate) to 3-carboxy-4-methyl-2-oxopentanoate. The product decarboxylates to 4-methyl-2 oxopentanoate.</text>
</comment>
<dbReference type="PANTHER" id="PTHR42979:SF1">
    <property type="entry name" value="3-ISOPROPYLMALATE DEHYDROGENASE"/>
    <property type="match status" value="1"/>
</dbReference>
<gene>
    <name evidence="13 16" type="primary">leuB</name>
    <name evidence="16" type="ORF">ACFQPF_06290</name>
</gene>
<keyword evidence="8 13" id="KW-0479">Metal-binding</keyword>
<feature type="site" description="Important for catalysis" evidence="13">
    <location>
        <position position="184"/>
    </location>
</feature>
<name>A0ABW2NPM7_9BACL</name>
<feature type="binding site" evidence="13">
    <location>
        <position position="94"/>
    </location>
    <ligand>
        <name>substrate</name>
    </ligand>
</feature>
<dbReference type="RefSeq" id="WP_379747697.1">
    <property type="nucleotide sequence ID" value="NZ_JBHTCP010000012.1"/>
</dbReference>
<evidence type="ECO:0000256" key="10">
    <source>
        <dbReference type="ARBA" id="ARBA00023002"/>
    </source>
</evidence>
<dbReference type="PROSITE" id="PS00470">
    <property type="entry name" value="IDH_IMDH"/>
    <property type="match status" value="1"/>
</dbReference>
<dbReference type="PANTHER" id="PTHR42979">
    <property type="entry name" value="3-ISOPROPYLMALATE DEHYDROGENASE"/>
    <property type="match status" value="1"/>
</dbReference>
<reference evidence="17" key="1">
    <citation type="journal article" date="2019" name="Int. J. Syst. Evol. Microbiol.">
        <title>The Global Catalogue of Microorganisms (GCM) 10K type strain sequencing project: providing services to taxonomists for standard genome sequencing and annotation.</title>
        <authorList>
            <consortium name="The Broad Institute Genomics Platform"/>
            <consortium name="The Broad Institute Genome Sequencing Center for Infectious Disease"/>
            <person name="Wu L."/>
            <person name="Ma J."/>
        </authorList>
    </citation>
    <scope>NUCLEOTIDE SEQUENCE [LARGE SCALE GENOMIC DNA]</scope>
    <source>
        <strain evidence="17">NBRC 106396</strain>
    </source>
</reference>
<keyword evidence="13" id="KW-0464">Manganese</keyword>
<feature type="binding site" evidence="13">
    <location>
        <position position="216"/>
    </location>
    <ligand>
        <name>Mg(2+)</name>
        <dbReference type="ChEBI" id="CHEBI:18420"/>
    </ligand>
</feature>
<organism evidence="16 17">
    <name type="scientific">Fictibacillus iocasae</name>
    <dbReference type="NCBI Taxonomy" id="2715437"/>
    <lineage>
        <taxon>Bacteria</taxon>
        <taxon>Bacillati</taxon>
        <taxon>Bacillota</taxon>
        <taxon>Bacilli</taxon>
        <taxon>Bacillales</taxon>
        <taxon>Fictibacillaceae</taxon>
        <taxon>Fictibacillus</taxon>
    </lineage>
</organism>
<feature type="binding site" evidence="13">
    <location>
        <position position="244"/>
    </location>
    <ligand>
        <name>Mg(2+)</name>
        <dbReference type="ChEBI" id="CHEBI:18420"/>
    </ligand>
</feature>
<protein>
    <recommendedName>
        <fullName evidence="13">3-isopropylmalate dehydrogenase</fullName>
        <ecNumber evidence="13">1.1.1.85</ecNumber>
    </recommendedName>
    <alternativeName>
        <fullName evidence="13">3-IPM-DH</fullName>
    </alternativeName>
    <alternativeName>
        <fullName evidence="13">Beta-IPM dehydrogenase</fullName>
        <shortName evidence="13">IMDH</shortName>
    </alternativeName>
</protein>
<dbReference type="SUPFAM" id="SSF53659">
    <property type="entry name" value="Isocitrate/Isopropylmalate dehydrogenase-like"/>
    <property type="match status" value="1"/>
</dbReference>
<keyword evidence="7 13" id="KW-0028">Amino-acid biosynthesis</keyword>
<dbReference type="InterPro" id="IPR024084">
    <property type="entry name" value="IsoPropMal-DH-like_dom"/>
</dbReference>
<keyword evidence="17" id="KW-1185">Reference proteome</keyword>
<keyword evidence="6 13" id="KW-0432">Leucine biosynthesis</keyword>
<evidence type="ECO:0000259" key="15">
    <source>
        <dbReference type="SMART" id="SM01329"/>
    </source>
</evidence>
<evidence type="ECO:0000256" key="1">
    <source>
        <dbReference type="ARBA" id="ARBA00000624"/>
    </source>
</evidence>
<dbReference type="NCBIfam" id="TIGR00169">
    <property type="entry name" value="leuB"/>
    <property type="match status" value="1"/>
</dbReference>
<keyword evidence="10 13" id="KW-0560">Oxidoreductase</keyword>
<feature type="site" description="Important for catalysis" evidence="13">
    <location>
        <position position="139"/>
    </location>
</feature>
<sequence length="363" mass="40369">MKKTIALLPGDGVGQEVMRGAVHVLRSIEKRFGHDFDLKEFPIGGTAIDLTGSPLPNDTLRACQNSDAVLLGAVGGPRWDHSKMRPEDGLLQLRKELGVYVNLRPVQSMSALLERSPLKSEIVKDTDLLIVRELTGGIYFGEKKRDVDRAEDALVYHKFEIERTVRRAYEQARKRKGKLTSVDKANVLESSKLWRSTVSELATEYRDVVTEHLLVDHAAMKLILKPAHFDVIVTENMFGDILSDEASVLLGTIGVLPSASLRDDDFGLYEPVHGSAPDISGTDSANPIGMIMSAAMMLKLSFHMHEEYEAVERAVREVLNAGYRTADMRTSRFQSVSTSQLIDQVVYRIEEDAVSASLLELYV</sequence>
<evidence type="ECO:0000256" key="14">
    <source>
        <dbReference type="RuleBase" id="RU004445"/>
    </source>
</evidence>
<evidence type="ECO:0000256" key="8">
    <source>
        <dbReference type="ARBA" id="ARBA00022723"/>
    </source>
</evidence>
<feature type="binding site" evidence="13">
    <location>
        <position position="216"/>
    </location>
    <ligand>
        <name>substrate</name>
    </ligand>
</feature>
<dbReference type="Proteomes" id="UP001596549">
    <property type="component" value="Unassembled WGS sequence"/>
</dbReference>
<comment type="cofactor">
    <cofactor evidence="13 14">
        <name>Mg(2+)</name>
        <dbReference type="ChEBI" id="CHEBI:18420"/>
    </cofactor>
    <cofactor evidence="13 14">
        <name>Mn(2+)</name>
        <dbReference type="ChEBI" id="CHEBI:29035"/>
    </cofactor>
    <text evidence="13 14">Binds 1 Mg(2+) or Mn(2+) ion per subunit.</text>
</comment>
<evidence type="ECO:0000256" key="13">
    <source>
        <dbReference type="HAMAP-Rule" id="MF_01033"/>
    </source>
</evidence>
<proteinExistence type="inferred from homology"/>
<comment type="cofactor">
    <cofactor evidence="2">
        <name>Mn(2+)</name>
        <dbReference type="ChEBI" id="CHEBI:29035"/>
    </cofactor>
</comment>
<comment type="subcellular location">
    <subcellularLocation>
        <location evidence="13">Cytoplasm</location>
    </subcellularLocation>
</comment>
<feature type="binding site" evidence="13">
    <location>
        <position position="240"/>
    </location>
    <ligand>
        <name>Mg(2+)</name>
        <dbReference type="ChEBI" id="CHEBI:18420"/>
    </ligand>
</feature>
<comment type="caution">
    <text evidence="16">The sequence shown here is derived from an EMBL/GenBank/DDBJ whole genome shotgun (WGS) entry which is preliminary data.</text>
</comment>
<dbReference type="Pfam" id="PF00180">
    <property type="entry name" value="Iso_dh"/>
    <property type="match status" value="1"/>
</dbReference>
<accession>A0ABW2NPM7</accession>